<keyword evidence="1" id="KW-0175">Coiled coil</keyword>
<dbReference type="GO" id="GO:0005634">
    <property type="term" value="C:nucleus"/>
    <property type="evidence" value="ECO:0007669"/>
    <property type="project" value="TreeGrafter"/>
</dbReference>
<sequence>RELNSVAAQLAGRQEESEDSHKHLVELSREFKKNVPEEVLEMVSPVLKSFQAQVSSALVLLPSPALRFLEVPGGCWTLIVPLLKEKSLSLKCLRHDRVGRTAGSDVGEVSEILRTLNGPFSLFEKCYAKRRSPYDGKTF</sequence>
<evidence type="ECO:0000313" key="4">
    <source>
        <dbReference type="Proteomes" id="UP000281406"/>
    </source>
</evidence>
<dbReference type="EMBL" id="RJVU01069905">
    <property type="protein sequence ID" value="ROI64850.1"/>
    <property type="molecule type" value="Genomic_DNA"/>
</dbReference>
<reference evidence="3 4" key="1">
    <citation type="submission" date="2018-10" db="EMBL/GenBank/DDBJ databases">
        <title>Genome assembly for a Yunnan-Guizhou Plateau 3E fish, Anabarilius grahami (Regan), and its evolutionary and genetic applications.</title>
        <authorList>
            <person name="Jiang W."/>
        </authorList>
    </citation>
    <scope>NUCLEOTIDE SEQUENCE [LARGE SCALE GENOMIC DNA]</scope>
    <source>
        <strain evidence="3">AG-KIZ</strain>
        <tissue evidence="3">Muscle</tissue>
    </source>
</reference>
<feature type="non-terminal residue" evidence="3">
    <location>
        <position position="1"/>
    </location>
</feature>
<proteinExistence type="predicted"/>
<dbReference type="PANTHER" id="PTHR14043:SF5">
    <property type="entry name" value="HOMEOBOX PROTEIN CUT-LIKE 2"/>
    <property type="match status" value="1"/>
</dbReference>
<keyword evidence="3" id="KW-0238">DNA-binding</keyword>
<dbReference type="Proteomes" id="UP000281406">
    <property type="component" value="Unassembled WGS sequence"/>
</dbReference>
<keyword evidence="3" id="KW-0371">Homeobox</keyword>
<evidence type="ECO:0000313" key="3">
    <source>
        <dbReference type="EMBL" id="ROI64850.1"/>
    </source>
</evidence>
<dbReference type="OrthoDB" id="10257567at2759"/>
<name>A0A3N0XLJ0_ANAGA</name>
<comment type="caution">
    <text evidence="3">The sequence shown here is derived from an EMBL/GenBank/DDBJ whole genome shotgun (WGS) entry which is preliminary data.</text>
</comment>
<dbReference type="Pfam" id="PF25398">
    <property type="entry name" value="CUX1_N"/>
    <property type="match status" value="1"/>
</dbReference>
<evidence type="ECO:0000259" key="2">
    <source>
        <dbReference type="Pfam" id="PF25398"/>
    </source>
</evidence>
<dbReference type="InterPro" id="IPR057476">
    <property type="entry name" value="Cux_N"/>
</dbReference>
<feature type="domain" description="Cux N-terminal" evidence="2">
    <location>
        <begin position="2"/>
        <end position="55"/>
    </location>
</feature>
<dbReference type="GO" id="GO:0000977">
    <property type="term" value="F:RNA polymerase II transcription regulatory region sequence-specific DNA binding"/>
    <property type="evidence" value="ECO:0007669"/>
    <property type="project" value="TreeGrafter"/>
</dbReference>
<accession>A0A3N0XLJ0</accession>
<protein>
    <submittedName>
        <fullName evidence="3">Homeobox protein cut-like 2</fullName>
    </submittedName>
</protein>
<dbReference type="PANTHER" id="PTHR14043">
    <property type="entry name" value="CCAAT DISPLACEMENT PROTEIN-RELATED"/>
    <property type="match status" value="1"/>
</dbReference>
<gene>
    <name evidence="3" type="ORF">DPX16_3397</name>
</gene>
<dbReference type="AlphaFoldDB" id="A0A3N0XLJ0"/>
<organism evidence="3 4">
    <name type="scientific">Anabarilius grahami</name>
    <name type="common">Kanglang fish</name>
    <name type="synonym">Barilius grahami</name>
    <dbReference type="NCBI Taxonomy" id="495550"/>
    <lineage>
        <taxon>Eukaryota</taxon>
        <taxon>Metazoa</taxon>
        <taxon>Chordata</taxon>
        <taxon>Craniata</taxon>
        <taxon>Vertebrata</taxon>
        <taxon>Euteleostomi</taxon>
        <taxon>Actinopterygii</taxon>
        <taxon>Neopterygii</taxon>
        <taxon>Teleostei</taxon>
        <taxon>Ostariophysi</taxon>
        <taxon>Cypriniformes</taxon>
        <taxon>Xenocyprididae</taxon>
        <taxon>Xenocypridinae</taxon>
        <taxon>Xenocypridinae incertae sedis</taxon>
        <taxon>Anabarilius</taxon>
    </lineage>
</organism>
<evidence type="ECO:0000256" key="1">
    <source>
        <dbReference type="ARBA" id="ARBA00023054"/>
    </source>
</evidence>
<dbReference type="GO" id="GO:0000981">
    <property type="term" value="F:DNA-binding transcription factor activity, RNA polymerase II-specific"/>
    <property type="evidence" value="ECO:0007669"/>
    <property type="project" value="TreeGrafter"/>
</dbReference>
<keyword evidence="4" id="KW-1185">Reference proteome</keyword>